<evidence type="ECO:0000256" key="2">
    <source>
        <dbReference type="ARBA" id="ARBA00009374"/>
    </source>
</evidence>
<evidence type="ECO:0000256" key="4">
    <source>
        <dbReference type="ARBA" id="ARBA00022723"/>
    </source>
</evidence>
<comment type="similarity">
    <text evidence="2">Belongs to the FLZ family.</text>
</comment>
<organism evidence="9 10">
    <name type="scientific">Lupinus luteus</name>
    <name type="common">European yellow lupine</name>
    <dbReference type="NCBI Taxonomy" id="3873"/>
    <lineage>
        <taxon>Eukaryota</taxon>
        <taxon>Viridiplantae</taxon>
        <taxon>Streptophyta</taxon>
        <taxon>Embryophyta</taxon>
        <taxon>Tracheophyta</taxon>
        <taxon>Spermatophyta</taxon>
        <taxon>Magnoliopsida</taxon>
        <taxon>eudicotyledons</taxon>
        <taxon>Gunneridae</taxon>
        <taxon>Pentapetalae</taxon>
        <taxon>rosids</taxon>
        <taxon>fabids</taxon>
        <taxon>Fabales</taxon>
        <taxon>Fabaceae</taxon>
        <taxon>Papilionoideae</taxon>
        <taxon>50 kb inversion clade</taxon>
        <taxon>genistoids sensu lato</taxon>
        <taxon>core genistoids</taxon>
        <taxon>Genisteae</taxon>
        <taxon>Lupinus</taxon>
    </lineage>
</organism>
<name>A0AAV1X9G2_LUPLU</name>
<dbReference type="GO" id="GO:0008270">
    <property type="term" value="F:zinc ion binding"/>
    <property type="evidence" value="ECO:0007669"/>
    <property type="project" value="UniProtKB-KW"/>
</dbReference>
<dbReference type="Proteomes" id="UP001497480">
    <property type="component" value="Unassembled WGS sequence"/>
</dbReference>
<feature type="compositionally biased region" description="Low complexity" evidence="7">
    <location>
        <begin position="128"/>
        <end position="141"/>
    </location>
</feature>
<evidence type="ECO:0000259" key="8">
    <source>
        <dbReference type="PROSITE" id="PS51795"/>
    </source>
</evidence>
<keyword evidence="10" id="KW-1185">Reference proteome</keyword>
<accession>A0AAV1X9G2</accession>
<dbReference type="AlphaFoldDB" id="A0AAV1X9G2"/>
<gene>
    <name evidence="9" type="ORF">LLUT_LOCUS18939</name>
</gene>
<proteinExistence type="inferred from homology"/>
<evidence type="ECO:0000256" key="1">
    <source>
        <dbReference type="ARBA" id="ARBA00004496"/>
    </source>
</evidence>
<feature type="domain" description="FLZ-type" evidence="8">
    <location>
        <begin position="77"/>
        <end position="121"/>
    </location>
</feature>
<keyword evidence="3" id="KW-0963">Cytoplasm</keyword>
<evidence type="ECO:0000256" key="7">
    <source>
        <dbReference type="SAM" id="MobiDB-lite"/>
    </source>
</evidence>
<dbReference type="PROSITE" id="PS51795">
    <property type="entry name" value="ZF_FLZ"/>
    <property type="match status" value="1"/>
</dbReference>
<evidence type="ECO:0000256" key="5">
    <source>
        <dbReference type="ARBA" id="ARBA00022771"/>
    </source>
</evidence>
<dbReference type="InterPro" id="IPR007650">
    <property type="entry name" value="Zf-FLZ_dom"/>
</dbReference>
<dbReference type="GO" id="GO:0005737">
    <property type="term" value="C:cytoplasm"/>
    <property type="evidence" value="ECO:0007669"/>
    <property type="project" value="UniProtKB-SubCell"/>
</dbReference>
<dbReference type="Pfam" id="PF04570">
    <property type="entry name" value="zf-FLZ"/>
    <property type="match status" value="1"/>
</dbReference>
<sequence length="152" mass="16988">MLLGKRPRNPMKRTTSMSEITLDLNSSTNAEPRHTPCVGVIGGFNGLLDQNNRVMMATDSPRIQRRHSANCVQDTTDFLRACSLCKCPFVPGHDIYMYRGDSGFCSLECRQQQMKRDDRKADKYSVASKKQVVPRSSSRSQVATKGETVTAL</sequence>
<evidence type="ECO:0000313" key="9">
    <source>
        <dbReference type="EMBL" id="CAL0317879.1"/>
    </source>
</evidence>
<evidence type="ECO:0000313" key="10">
    <source>
        <dbReference type="Proteomes" id="UP001497480"/>
    </source>
</evidence>
<protein>
    <recommendedName>
        <fullName evidence="8">FLZ-type domain-containing protein</fullName>
    </recommendedName>
</protein>
<comment type="caution">
    <text evidence="9">The sequence shown here is derived from an EMBL/GenBank/DDBJ whole genome shotgun (WGS) entry which is preliminary data.</text>
</comment>
<reference evidence="9 10" key="1">
    <citation type="submission" date="2024-03" db="EMBL/GenBank/DDBJ databases">
        <authorList>
            <person name="Martinez-Hernandez J."/>
        </authorList>
    </citation>
    <scope>NUCLEOTIDE SEQUENCE [LARGE SCALE GENOMIC DNA]</scope>
</reference>
<keyword evidence="4" id="KW-0479">Metal-binding</keyword>
<dbReference type="EMBL" id="CAXHTB010000013">
    <property type="protein sequence ID" value="CAL0317879.1"/>
    <property type="molecule type" value="Genomic_DNA"/>
</dbReference>
<feature type="zinc finger region" description="FLZ-type" evidence="6">
    <location>
        <begin position="77"/>
        <end position="121"/>
    </location>
</feature>
<keyword evidence="5" id="KW-0862">Zinc</keyword>
<keyword evidence="5" id="KW-0863">Zinc-finger</keyword>
<evidence type="ECO:0000256" key="6">
    <source>
        <dbReference type="PROSITE-ProRule" id="PRU01131"/>
    </source>
</evidence>
<evidence type="ECO:0000256" key="3">
    <source>
        <dbReference type="ARBA" id="ARBA00022490"/>
    </source>
</evidence>
<dbReference type="PANTHER" id="PTHR33059">
    <property type="entry name" value="FCS-LIKE ZINC FINGER 5"/>
    <property type="match status" value="1"/>
</dbReference>
<comment type="subcellular location">
    <subcellularLocation>
        <location evidence="1">Cytoplasm</location>
    </subcellularLocation>
</comment>
<feature type="region of interest" description="Disordered" evidence="7">
    <location>
        <begin position="120"/>
        <end position="152"/>
    </location>
</feature>
<dbReference type="PANTHER" id="PTHR33059:SF4">
    <property type="entry name" value="FCS-LIKE ZINC FINGER 5"/>
    <property type="match status" value="1"/>
</dbReference>